<name>A0A8X8ZUI4_SALSN</name>
<reference evidence="2" key="1">
    <citation type="submission" date="2018-01" db="EMBL/GenBank/DDBJ databases">
        <authorList>
            <person name="Mao J.F."/>
        </authorList>
    </citation>
    <scope>NUCLEOTIDE SEQUENCE</scope>
    <source>
        <strain evidence="2">Huo1</strain>
        <tissue evidence="2">Leaf</tissue>
    </source>
</reference>
<comment type="caution">
    <text evidence="2">The sequence shown here is derived from an EMBL/GenBank/DDBJ whole genome shotgun (WGS) entry which is preliminary data.</text>
</comment>
<sequence>MAKPGEIGPEKLFSARLSRTSEVREKRVWGSSPVKKLCCRLVMLEKDLGGSSPERPIPRKWSSTTEELSGEQLTPGQAQGVGLERF</sequence>
<organism evidence="2">
    <name type="scientific">Salvia splendens</name>
    <name type="common">Scarlet sage</name>
    <dbReference type="NCBI Taxonomy" id="180675"/>
    <lineage>
        <taxon>Eukaryota</taxon>
        <taxon>Viridiplantae</taxon>
        <taxon>Streptophyta</taxon>
        <taxon>Embryophyta</taxon>
        <taxon>Tracheophyta</taxon>
        <taxon>Spermatophyta</taxon>
        <taxon>Magnoliopsida</taxon>
        <taxon>eudicotyledons</taxon>
        <taxon>Gunneridae</taxon>
        <taxon>Pentapetalae</taxon>
        <taxon>asterids</taxon>
        <taxon>lamiids</taxon>
        <taxon>Lamiales</taxon>
        <taxon>Lamiaceae</taxon>
        <taxon>Nepetoideae</taxon>
        <taxon>Mentheae</taxon>
        <taxon>Salviinae</taxon>
        <taxon>Salvia</taxon>
        <taxon>Salvia subgen. Calosphace</taxon>
        <taxon>core Calosphace</taxon>
    </lineage>
</organism>
<feature type="region of interest" description="Disordered" evidence="1">
    <location>
        <begin position="49"/>
        <end position="86"/>
    </location>
</feature>
<gene>
    <name evidence="2" type="ORF">SASPL_119592</name>
</gene>
<evidence type="ECO:0000313" key="2">
    <source>
        <dbReference type="EMBL" id="KAG6417433.1"/>
    </source>
</evidence>
<keyword evidence="3" id="KW-1185">Reference proteome</keyword>
<evidence type="ECO:0000256" key="1">
    <source>
        <dbReference type="SAM" id="MobiDB-lite"/>
    </source>
</evidence>
<dbReference type="AlphaFoldDB" id="A0A8X8ZUI4"/>
<dbReference type="Proteomes" id="UP000298416">
    <property type="component" value="Unassembled WGS sequence"/>
</dbReference>
<evidence type="ECO:0000313" key="3">
    <source>
        <dbReference type="Proteomes" id="UP000298416"/>
    </source>
</evidence>
<proteinExistence type="predicted"/>
<feature type="compositionally biased region" description="Polar residues" evidence="1">
    <location>
        <begin position="61"/>
        <end position="77"/>
    </location>
</feature>
<accession>A0A8X8ZUI4</accession>
<reference evidence="2" key="2">
    <citation type="submission" date="2020-08" db="EMBL/GenBank/DDBJ databases">
        <title>Plant Genome Project.</title>
        <authorList>
            <person name="Zhang R.-G."/>
        </authorList>
    </citation>
    <scope>NUCLEOTIDE SEQUENCE</scope>
    <source>
        <strain evidence="2">Huo1</strain>
        <tissue evidence="2">Leaf</tissue>
    </source>
</reference>
<protein>
    <submittedName>
        <fullName evidence="2">Uncharacterized protein</fullName>
    </submittedName>
</protein>
<dbReference type="EMBL" id="PNBA02000007">
    <property type="protein sequence ID" value="KAG6417433.1"/>
    <property type="molecule type" value="Genomic_DNA"/>
</dbReference>